<organism evidence="1 2">
    <name type="scientific">Paractinoplanes aksuensis</name>
    <dbReference type="NCBI Taxonomy" id="2939490"/>
    <lineage>
        <taxon>Bacteria</taxon>
        <taxon>Bacillati</taxon>
        <taxon>Actinomycetota</taxon>
        <taxon>Actinomycetes</taxon>
        <taxon>Micromonosporales</taxon>
        <taxon>Micromonosporaceae</taxon>
        <taxon>Paractinoplanes</taxon>
    </lineage>
</organism>
<dbReference type="Proteomes" id="UP001523369">
    <property type="component" value="Unassembled WGS sequence"/>
</dbReference>
<evidence type="ECO:0000313" key="2">
    <source>
        <dbReference type="Proteomes" id="UP001523369"/>
    </source>
</evidence>
<evidence type="ECO:0008006" key="3">
    <source>
        <dbReference type="Google" id="ProtNLM"/>
    </source>
</evidence>
<reference evidence="1 2" key="1">
    <citation type="submission" date="2022-06" db="EMBL/GenBank/DDBJ databases">
        <title>New Species of the Genus Actinoplanes, ActinopZanes ferrugineus.</title>
        <authorList>
            <person name="Ding P."/>
        </authorList>
    </citation>
    <scope>NUCLEOTIDE SEQUENCE [LARGE SCALE GENOMIC DNA]</scope>
    <source>
        <strain evidence="1 2">TRM88003</strain>
    </source>
</reference>
<proteinExistence type="predicted"/>
<keyword evidence="2" id="KW-1185">Reference proteome</keyword>
<comment type="caution">
    <text evidence="1">The sequence shown here is derived from an EMBL/GenBank/DDBJ whole genome shotgun (WGS) entry which is preliminary data.</text>
</comment>
<protein>
    <recommendedName>
        <fullName evidence="3">Lipoprotein</fullName>
    </recommendedName>
</protein>
<sequence length="134" mass="14293">MVAVGGLGIAGCTVPAETSESAVTTPTTRPSVTASLMTLRSLEVGDTLTTTAAVQTILAASAFTVEDADLPDQGMLILGERPQGLRPHSLVTVKGTIERFDFERFSGTYQLPSPEPFERFGNRKIVVAERIRLS</sequence>
<gene>
    <name evidence="1" type="ORF">M1L60_44575</name>
</gene>
<evidence type="ECO:0000313" key="1">
    <source>
        <dbReference type="EMBL" id="MCO8277674.1"/>
    </source>
</evidence>
<name>A0ABT1E3G0_9ACTN</name>
<dbReference type="RefSeq" id="WP_253243683.1">
    <property type="nucleotide sequence ID" value="NZ_JAMYJR010000062.1"/>
</dbReference>
<dbReference type="EMBL" id="JAMYJR010000062">
    <property type="protein sequence ID" value="MCO8277674.1"/>
    <property type="molecule type" value="Genomic_DNA"/>
</dbReference>
<accession>A0ABT1E3G0</accession>